<comment type="caution">
    <text evidence="1">The sequence shown here is derived from an EMBL/GenBank/DDBJ whole genome shotgun (WGS) entry which is preliminary data.</text>
</comment>
<dbReference type="AlphaFoldDB" id="A0A318PUV9"/>
<dbReference type="EMBL" id="NKUF01000053">
    <property type="protein sequence ID" value="PYD61384.1"/>
    <property type="molecule type" value="Genomic_DNA"/>
</dbReference>
<dbReference type="Proteomes" id="UP000248301">
    <property type="component" value="Unassembled WGS sequence"/>
</dbReference>
<sequence length="107" mass="12273">MERTRCSETFAGHGKTEHCRTLAALAYDSKTDRSIGIDQDAAIALILEWSGGRPVNHVEMTIRYKRTIDVLFQGMKEVRDRSRCYICRFALNQDDVHLSRDRDTGPK</sequence>
<accession>A0A318PUV9</accession>
<gene>
    <name evidence="1" type="ORF">CFR72_14460</name>
</gene>
<evidence type="ECO:0000313" key="1">
    <source>
        <dbReference type="EMBL" id="PYD61384.1"/>
    </source>
</evidence>
<dbReference type="OrthoDB" id="7271714at2"/>
<name>A0A318PUV9_9PROT</name>
<reference evidence="1 2" key="1">
    <citation type="submission" date="2017-07" db="EMBL/GenBank/DDBJ databases">
        <title>A draft genome sequence of Gluconacetobacter entanii LTH 4560.</title>
        <authorList>
            <person name="Skraban J."/>
            <person name="Cleenwerck I."/>
            <person name="Vandamme P."/>
            <person name="Trcek J."/>
        </authorList>
    </citation>
    <scope>NUCLEOTIDE SEQUENCE [LARGE SCALE GENOMIC DNA]</scope>
    <source>
        <strain evidence="1 2">LTH 4560</strain>
    </source>
</reference>
<proteinExistence type="predicted"/>
<organism evidence="1 2">
    <name type="scientific">Gluconacetobacter entanii</name>
    <dbReference type="NCBI Taxonomy" id="108528"/>
    <lineage>
        <taxon>Bacteria</taxon>
        <taxon>Pseudomonadati</taxon>
        <taxon>Pseudomonadota</taxon>
        <taxon>Alphaproteobacteria</taxon>
        <taxon>Acetobacterales</taxon>
        <taxon>Acetobacteraceae</taxon>
        <taxon>Gluconacetobacter</taxon>
    </lineage>
</organism>
<evidence type="ECO:0000313" key="2">
    <source>
        <dbReference type="Proteomes" id="UP000248301"/>
    </source>
</evidence>
<protein>
    <submittedName>
        <fullName evidence="1">Uncharacterized protein</fullName>
    </submittedName>
</protein>